<name>A0AAV9IVY6_CYACA</name>
<proteinExistence type="predicted"/>
<evidence type="ECO:0000313" key="3">
    <source>
        <dbReference type="Proteomes" id="UP001301350"/>
    </source>
</evidence>
<gene>
    <name evidence="2" type="ORF">CDCA_CDCA08G2447</name>
</gene>
<dbReference type="PANTHER" id="PTHR43796:SF2">
    <property type="entry name" value="CARBOXYNORSPERMIDINE SYNTHASE"/>
    <property type="match status" value="1"/>
</dbReference>
<dbReference type="EMBL" id="JANCYW010000008">
    <property type="protein sequence ID" value="KAK4536422.1"/>
    <property type="molecule type" value="Genomic_DNA"/>
</dbReference>
<accession>A0AAV9IVY6</accession>
<dbReference type="SUPFAM" id="SSF51735">
    <property type="entry name" value="NAD(P)-binding Rossmann-fold domains"/>
    <property type="match status" value="1"/>
</dbReference>
<evidence type="ECO:0000313" key="2">
    <source>
        <dbReference type="EMBL" id="KAK4536422.1"/>
    </source>
</evidence>
<dbReference type="PANTHER" id="PTHR43796">
    <property type="entry name" value="CARBOXYNORSPERMIDINE SYNTHASE"/>
    <property type="match status" value="1"/>
</dbReference>
<feature type="domain" description="Saccharopine dehydrogenase NADP binding" evidence="1">
    <location>
        <begin position="65"/>
        <end position="205"/>
    </location>
</feature>
<dbReference type="InterPro" id="IPR005097">
    <property type="entry name" value="Sacchrp_dh_NADP-bd"/>
</dbReference>
<comment type="caution">
    <text evidence="2">The sequence shown here is derived from an EMBL/GenBank/DDBJ whole genome shotgun (WGS) entry which is preliminary data.</text>
</comment>
<dbReference type="InterPro" id="IPR036291">
    <property type="entry name" value="NAD(P)-bd_dom_sf"/>
</dbReference>
<organism evidence="2 3">
    <name type="scientific">Cyanidium caldarium</name>
    <name type="common">Red alga</name>
    <dbReference type="NCBI Taxonomy" id="2771"/>
    <lineage>
        <taxon>Eukaryota</taxon>
        <taxon>Rhodophyta</taxon>
        <taxon>Bangiophyceae</taxon>
        <taxon>Cyanidiales</taxon>
        <taxon>Cyanidiaceae</taxon>
        <taxon>Cyanidium</taxon>
    </lineage>
</organism>
<dbReference type="Gene3D" id="3.40.50.720">
    <property type="entry name" value="NAD(P)-binding Rossmann-like Domain"/>
    <property type="match status" value="1"/>
</dbReference>
<dbReference type="Pfam" id="PF03435">
    <property type="entry name" value="Sacchrp_dh_NADP"/>
    <property type="match status" value="1"/>
</dbReference>
<reference evidence="2 3" key="1">
    <citation type="submission" date="2022-07" db="EMBL/GenBank/DDBJ databases">
        <title>Genome-wide signatures of adaptation to extreme environments.</title>
        <authorList>
            <person name="Cho C.H."/>
            <person name="Yoon H.S."/>
        </authorList>
    </citation>
    <scope>NUCLEOTIDE SEQUENCE [LARGE SCALE GENOMIC DNA]</scope>
    <source>
        <strain evidence="2 3">DBV 063 E5</strain>
    </source>
</reference>
<protein>
    <recommendedName>
        <fullName evidence="1">Saccharopine dehydrogenase NADP binding domain-containing protein</fullName>
    </recommendedName>
</protein>
<evidence type="ECO:0000259" key="1">
    <source>
        <dbReference type="Pfam" id="PF03435"/>
    </source>
</evidence>
<dbReference type="Gene3D" id="3.30.360.10">
    <property type="entry name" value="Dihydrodipicolinate Reductase, domain 2"/>
    <property type="match status" value="1"/>
</dbReference>
<dbReference type="Proteomes" id="UP001301350">
    <property type="component" value="Unassembled WGS sequence"/>
</dbReference>
<dbReference type="AlphaFoldDB" id="A0AAV9IVY6"/>
<keyword evidence="3" id="KW-1185">Reference proteome</keyword>
<sequence>MPIPLHGSKSCRDGDARYVNHRQLLSPLFLPPLLHRRLSHPARCRSIGRQRSTRPCVHMQTASRVLIVGGTGRMGASTAVHLVRTCMEGAVEVRVDIGGRNAAHGHDALRRIRRRLGPGLESIAHAFVPIDVTWSPDQLAKCVESYDLVLHTAGPFQRYRGPLTARLLDACVRAGVRYQDVCDDLEHATYAREALFDRAEAAGVVACVSTGAFPGLSNLMAAEGMEQLRERDARAETNSWVDFSYFTAGTGGAGPTILSATLLLLAQPALCVVQDTEQRRRAWSDPRLVDFGEAIGHRRPVYLLNLPEVRTVHRTLGVRNVSARFGTAPSLWNWTMASMARALPPSVIRQRADQIARLGSPLIRTVDRFVGTRTGVRVDCMRQAEHAPRASVCSLLFCHDRLEGCVGETAAAMAYALLFPDAVPPRTAHRPGVWYPEELFATAEARWALFEMGVRSGFRFTIDYDERELPGDATG</sequence>